<evidence type="ECO:0000256" key="1">
    <source>
        <dbReference type="SAM" id="MobiDB-lite"/>
    </source>
</evidence>
<dbReference type="PANTHER" id="PTHR36576:SF2">
    <property type="entry name" value="PROTEIN CON-6, PUTATIVE (AFU_ORTHOLOGUE AFUA_4G03615)-RELATED"/>
    <property type="match status" value="1"/>
</dbReference>
<dbReference type="InterPro" id="IPR052670">
    <property type="entry name" value="UPF0654_domain"/>
</dbReference>
<dbReference type="GO" id="GO:0005737">
    <property type="term" value="C:cytoplasm"/>
    <property type="evidence" value="ECO:0007669"/>
    <property type="project" value="TreeGrafter"/>
</dbReference>
<evidence type="ECO:0000313" key="2">
    <source>
        <dbReference type="EMBL" id="KAK4208884.1"/>
    </source>
</evidence>
<feature type="region of interest" description="Disordered" evidence="1">
    <location>
        <begin position="1"/>
        <end position="140"/>
    </location>
</feature>
<reference evidence="2" key="1">
    <citation type="journal article" date="2023" name="Mol. Phylogenet. Evol.">
        <title>Genome-scale phylogeny and comparative genomics of the fungal order Sordariales.</title>
        <authorList>
            <person name="Hensen N."/>
            <person name="Bonometti L."/>
            <person name="Westerberg I."/>
            <person name="Brannstrom I.O."/>
            <person name="Guillou S."/>
            <person name="Cros-Aarteil S."/>
            <person name="Calhoun S."/>
            <person name="Haridas S."/>
            <person name="Kuo A."/>
            <person name="Mondo S."/>
            <person name="Pangilinan J."/>
            <person name="Riley R."/>
            <person name="LaButti K."/>
            <person name="Andreopoulos B."/>
            <person name="Lipzen A."/>
            <person name="Chen C."/>
            <person name="Yan M."/>
            <person name="Daum C."/>
            <person name="Ng V."/>
            <person name="Clum A."/>
            <person name="Steindorff A."/>
            <person name="Ohm R.A."/>
            <person name="Martin F."/>
            <person name="Silar P."/>
            <person name="Natvig D.O."/>
            <person name="Lalanne C."/>
            <person name="Gautier V."/>
            <person name="Ament-Velasquez S.L."/>
            <person name="Kruys A."/>
            <person name="Hutchinson M.I."/>
            <person name="Powell A.J."/>
            <person name="Barry K."/>
            <person name="Miller A.N."/>
            <person name="Grigoriev I.V."/>
            <person name="Debuchy R."/>
            <person name="Gladieux P."/>
            <person name="Hiltunen Thoren M."/>
            <person name="Johannesson H."/>
        </authorList>
    </citation>
    <scope>NUCLEOTIDE SEQUENCE</scope>
    <source>
        <strain evidence="2">PSN293</strain>
    </source>
</reference>
<dbReference type="Proteomes" id="UP001301769">
    <property type="component" value="Unassembled WGS sequence"/>
</dbReference>
<feature type="compositionally biased region" description="Basic and acidic residues" evidence="1">
    <location>
        <begin position="21"/>
        <end position="33"/>
    </location>
</feature>
<evidence type="ECO:0000313" key="3">
    <source>
        <dbReference type="Proteomes" id="UP001301769"/>
    </source>
</evidence>
<dbReference type="PANTHER" id="PTHR36576">
    <property type="entry name" value="UPF0654 PROTEIN C11D3.01C-RELATED"/>
    <property type="match status" value="1"/>
</dbReference>
<feature type="compositionally biased region" description="Low complexity" evidence="1">
    <location>
        <begin position="41"/>
        <end position="74"/>
    </location>
</feature>
<name>A0AAN7B3G7_9PEZI</name>
<dbReference type="EMBL" id="MU858225">
    <property type="protein sequence ID" value="KAK4208884.1"/>
    <property type="molecule type" value="Genomic_DNA"/>
</dbReference>
<accession>A0AAN7B3G7</accession>
<reference evidence="2" key="2">
    <citation type="submission" date="2023-05" db="EMBL/GenBank/DDBJ databases">
        <authorList>
            <consortium name="Lawrence Berkeley National Laboratory"/>
            <person name="Steindorff A."/>
            <person name="Hensen N."/>
            <person name="Bonometti L."/>
            <person name="Westerberg I."/>
            <person name="Brannstrom I.O."/>
            <person name="Guillou S."/>
            <person name="Cros-Aarteil S."/>
            <person name="Calhoun S."/>
            <person name="Haridas S."/>
            <person name="Kuo A."/>
            <person name="Mondo S."/>
            <person name="Pangilinan J."/>
            <person name="Riley R."/>
            <person name="Labutti K."/>
            <person name="Andreopoulos B."/>
            <person name="Lipzen A."/>
            <person name="Chen C."/>
            <person name="Yanf M."/>
            <person name="Daum C."/>
            <person name="Ng V."/>
            <person name="Clum A."/>
            <person name="Ohm R."/>
            <person name="Martin F."/>
            <person name="Silar P."/>
            <person name="Natvig D."/>
            <person name="Lalanne C."/>
            <person name="Gautier V."/>
            <person name="Ament-Velasquez S.L."/>
            <person name="Kruys A."/>
            <person name="Hutchinson M.I."/>
            <person name="Powell A.J."/>
            <person name="Barry K."/>
            <person name="Miller A.N."/>
            <person name="Grigoriev I.V."/>
            <person name="Debuchy R."/>
            <person name="Gladieux P."/>
            <person name="Thoren M.H."/>
            <person name="Johannesson H."/>
        </authorList>
    </citation>
    <scope>NUCLEOTIDE SEQUENCE</scope>
    <source>
        <strain evidence="2">PSN293</strain>
    </source>
</reference>
<comment type="caution">
    <text evidence="2">The sequence shown here is derived from an EMBL/GenBank/DDBJ whole genome shotgun (WGS) entry which is preliminary data.</text>
</comment>
<sequence length="140" mass="14945">MPADPANRERGLRAALNNPRVSEEARQRDREILNAEYGGRTSTETGSSKMSKSKSTGSAPSSSSSSSGLRSGAGMRTKAPPSRSAIMLPDEESEERSSEMAGGKDTSNIIRGLKAAISNPNVSEKAKERDHQRLRELGGE</sequence>
<protein>
    <recommendedName>
        <fullName evidence="4">Conidiation-specific protein 6</fullName>
    </recommendedName>
</protein>
<proteinExistence type="predicted"/>
<gene>
    <name evidence="2" type="ORF">QBC37DRAFT_378647</name>
</gene>
<organism evidence="2 3">
    <name type="scientific">Rhypophila decipiens</name>
    <dbReference type="NCBI Taxonomy" id="261697"/>
    <lineage>
        <taxon>Eukaryota</taxon>
        <taxon>Fungi</taxon>
        <taxon>Dikarya</taxon>
        <taxon>Ascomycota</taxon>
        <taxon>Pezizomycotina</taxon>
        <taxon>Sordariomycetes</taxon>
        <taxon>Sordariomycetidae</taxon>
        <taxon>Sordariales</taxon>
        <taxon>Naviculisporaceae</taxon>
        <taxon>Rhypophila</taxon>
    </lineage>
</organism>
<evidence type="ECO:0008006" key="4">
    <source>
        <dbReference type="Google" id="ProtNLM"/>
    </source>
</evidence>
<dbReference type="Pfam" id="PF10346">
    <property type="entry name" value="Con-6"/>
    <property type="match status" value="2"/>
</dbReference>
<feature type="compositionally biased region" description="Basic and acidic residues" evidence="1">
    <location>
        <begin position="1"/>
        <end position="12"/>
    </location>
</feature>
<keyword evidence="3" id="KW-1185">Reference proteome</keyword>
<dbReference type="InterPro" id="IPR018824">
    <property type="entry name" value="Conidiation-specific_6"/>
</dbReference>
<feature type="compositionally biased region" description="Basic and acidic residues" evidence="1">
    <location>
        <begin position="124"/>
        <end position="140"/>
    </location>
</feature>
<dbReference type="AlphaFoldDB" id="A0AAN7B3G7"/>